<keyword evidence="3" id="KW-1185">Reference proteome</keyword>
<evidence type="ECO:0000313" key="2">
    <source>
        <dbReference type="EMBL" id="KAK1564006.1"/>
    </source>
</evidence>
<feature type="compositionally biased region" description="Basic residues" evidence="1">
    <location>
        <begin position="48"/>
        <end position="59"/>
    </location>
</feature>
<organism evidence="2 3">
    <name type="scientific">Colletotrichum navitas</name>
    <dbReference type="NCBI Taxonomy" id="681940"/>
    <lineage>
        <taxon>Eukaryota</taxon>
        <taxon>Fungi</taxon>
        <taxon>Dikarya</taxon>
        <taxon>Ascomycota</taxon>
        <taxon>Pezizomycotina</taxon>
        <taxon>Sordariomycetes</taxon>
        <taxon>Hypocreomycetidae</taxon>
        <taxon>Glomerellales</taxon>
        <taxon>Glomerellaceae</taxon>
        <taxon>Colletotrichum</taxon>
        <taxon>Colletotrichum graminicola species complex</taxon>
    </lineage>
</organism>
<evidence type="ECO:0000313" key="3">
    <source>
        <dbReference type="Proteomes" id="UP001230504"/>
    </source>
</evidence>
<protein>
    <submittedName>
        <fullName evidence="2">Uncharacterized protein</fullName>
    </submittedName>
</protein>
<dbReference type="RefSeq" id="XP_060406882.1">
    <property type="nucleotide sequence ID" value="XM_060559512.1"/>
</dbReference>
<sequence>MPRGETYPVLYRVPFPETWAAARLCDIENPRGPDERQRTDKPTSRPPGRQRAKLRACSG</sequence>
<accession>A0AAD8PIS7</accession>
<dbReference type="EMBL" id="JAHLJV010000227">
    <property type="protein sequence ID" value="KAK1564006.1"/>
    <property type="molecule type" value="Genomic_DNA"/>
</dbReference>
<proteinExistence type="predicted"/>
<dbReference type="AlphaFoldDB" id="A0AAD8PIS7"/>
<feature type="compositionally biased region" description="Basic and acidic residues" evidence="1">
    <location>
        <begin position="27"/>
        <end position="43"/>
    </location>
</feature>
<comment type="caution">
    <text evidence="2">The sequence shown here is derived from an EMBL/GenBank/DDBJ whole genome shotgun (WGS) entry which is preliminary data.</text>
</comment>
<name>A0AAD8PIS7_9PEZI</name>
<dbReference type="Proteomes" id="UP001230504">
    <property type="component" value="Unassembled WGS sequence"/>
</dbReference>
<evidence type="ECO:0000256" key="1">
    <source>
        <dbReference type="SAM" id="MobiDB-lite"/>
    </source>
</evidence>
<dbReference type="GeneID" id="85443752"/>
<feature type="region of interest" description="Disordered" evidence="1">
    <location>
        <begin position="27"/>
        <end position="59"/>
    </location>
</feature>
<gene>
    <name evidence="2" type="ORF">LY79DRAFT_573804</name>
</gene>
<reference evidence="2" key="1">
    <citation type="submission" date="2021-06" db="EMBL/GenBank/DDBJ databases">
        <title>Comparative genomics, transcriptomics and evolutionary studies reveal genomic signatures of adaptation to plant cell wall in hemibiotrophic fungi.</title>
        <authorList>
            <consortium name="DOE Joint Genome Institute"/>
            <person name="Baroncelli R."/>
            <person name="Diaz J.F."/>
            <person name="Benocci T."/>
            <person name="Peng M."/>
            <person name="Battaglia E."/>
            <person name="Haridas S."/>
            <person name="Andreopoulos W."/>
            <person name="Labutti K."/>
            <person name="Pangilinan J."/>
            <person name="Floch G.L."/>
            <person name="Makela M.R."/>
            <person name="Henrissat B."/>
            <person name="Grigoriev I.V."/>
            <person name="Crouch J.A."/>
            <person name="De Vries R.P."/>
            <person name="Sukno S.A."/>
            <person name="Thon M.R."/>
        </authorList>
    </citation>
    <scope>NUCLEOTIDE SEQUENCE</scope>
    <source>
        <strain evidence="2">CBS 125086</strain>
    </source>
</reference>